<reference evidence="5 6" key="1">
    <citation type="submission" date="2023-05" db="EMBL/GenBank/DDBJ databases">
        <title>B98-5 Cell Line De Novo Hybrid Assembly: An Optical Mapping Approach.</title>
        <authorList>
            <person name="Kananen K."/>
            <person name="Auerbach J.A."/>
            <person name="Kautto E."/>
            <person name="Blachly J.S."/>
        </authorList>
    </citation>
    <scope>NUCLEOTIDE SEQUENCE [LARGE SCALE GENOMIC DNA]</scope>
    <source>
        <strain evidence="5">B95-8</strain>
        <tissue evidence="5">Cell line</tissue>
    </source>
</reference>
<evidence type="ECO:0000313" key="6">
    <source>
        <dbReference type="Proteomes" id="UP001266305"/>
    </source>
</evidence>
<evidence type="ECO:0000256" key="4">
    <source>
        <dbReference type="SAM" id="MobiDB-lite"/>
    </source>
</evidence>
<feature type="non-terminal residue" evidence="5">
    <location>
        <position position="94"/>
    </location>
</feature>
<proteinExistence type="predicted"/>
<feature type="compositionally biased region" description="Polar residues" evidence="4">
    <location>
        <begin position="40"/>
        <end position="66"/>
    </location>
</feature>
<name>A0ABQ9UG35_SAGOE</name>
<dbReference type="InterPro" id="IPR051365">
    <property type="entry name" value="TOX_HMG-box_domain"/>
</dbReference>
<accession>A0ABQ9UG35</accession>
<keyword evidence="3" id="KW-0539">Nucleus</keyword>
<protein>
    <submittedName>
        <fullName evidence="5">Uncharacterized protein</fullName>
    </submittedName>
</protein>
<evidence type="ECO:0000313" key="5">
    <source>
        <dbReference type="EMBL" id="KAK2095754.1"/>
    </source>
</evidence>
<keyword evidence="2" id="KW-0238">DNA-binding</keyword>
<comment type="subcellular location">
    <subcellularLocation>
        <location evidence="1">Nucleus</location>
    </subcellularLocation>
</comment>
<evidence type="ECO:0000256" key="2">
    <source>
        <dbReference type="ARBA" id="ARBA00023125"/>
    </source>
</evidence>
<keyword evidence="6" id="KW-1185">Reference proteome</keyword>
<feature type="region of interest" description="Disordered" evidence="4">
    <location>
        <begin position="1"/>
        <end position="94"/>
    </location>
</feature>
<dbReference type="PANTHER" id="PTHR45781:SF4">
    <property type="entry name" value="THYMOCYTE SELECTION-ASSOCIATED HIGH MOBILITY GROUP BOX PROTEIN TOX"/>
    <property type="match status" value="1"/>
</dbReference>
<comment type="caution">
    <text evidence="5">The sequence shown here is derived from an EMBL/GenBank/DDBJ whole genome shotgun (WGS) entry which is preliminary data.</text>
</comment>
<evidence type="ECO:0000256" key="3">
    <source>
        <dbReference type="ARBA" id="ARBA00023242"/>
    </source>
</evidence>
<evidence type="ECO:0000256" key="1">
    <source>
        <dbReference type="ARBA" id="ARBA00004123"/>
    </source>
</evidence>
<dbReference type="PANTHER" id="PTHR45781">
    <property type="entry name" value="AGAP000281-PA"/>
    <property type="match status" value="1"/>
</dbReference>
<dbReference type="Proteomes" id="UP001266305">
    <property type="component" value="Unassembled WGS sequence"/>
</dbReference>
<dbReference type="EMBL" id="JASSZA010000013">
    <property type="protein sequence ID" value="KAK2095754.1"/>
    <property type="molecule type" value="Genomic_DNA"/>
</dbReference>
<organism evidence="5 6">
    <name type="scientific">Saguinus oedipus</name>
    <name type="common">Cotton-top tamarin</name>
    <name type="synonym">Oedipomidas oedipus</name>
    <dbReference type="NCBI Taxonomy" id="9490"/>
    <lineage>
        <taxon>Eukaryota</taxon>
        <taxon>Metazoa</taxon>
        <taxon>Chordata</taxon>
        <taxon>Craniata</taxon>
        <taxon>Vertebrata</taxon>
        <taxon>Euteleostomi</taxon>
        <taxon>Mammalia</taxon>
        <taxon>Eutheria</taxon>
        <taxon>Euarchontoglires</taxon>
        <taxon>Primates</taxon>
        <taxon>Haplorrhini</taxon>
        <taxon>Platyrrhini</taxon>
        <taxon>Cebidae</taxon>
        <taxon>Callitrichinae</taxon>
        <taxon>Saguinus</taxon>
    </lineage>
</organism>
<sequence>MQDIRNPEGTQYSSHPQMAAMRPRGQPADIRQQPGIMPHSQLTTINQSQLSAQLGLNMGGSTVPHNSPSPPGSKSATPSPSSSVHEDEGDDTSK</sequence>
<gene>
    <name evidence="5" type="ORF">P7K49_027170</name>
</gene>
<feature type="compositionally biased region" description="Low complexity" evidence="4">
    <location>
        <begin position="72"/>
        <end position="83"/>
    </location>
</feature>